<accession>A0AAV2B5L7</accession>
<dbReference type="InterPro" id="IPR022773">
    <property type="entry name" value="Siva"/>
</dbReference>
<dbReference type="EMBL" id="CAXIEN010000265">
    <property type="protein sequence ID" value="CAL1290508.1"/>
    <property type="molecule type" value="Genomic_DNA"/>
</dbReference>
<dbReference type="GO" id="GO:0005175">
    <property type="term" value="F:CD27 receptor binding"/>
    <property type="evidence" value="ECO:0007669"/>
    <property type="project" value="TreeGrafter"/>
</dbReference>
<proteinExistence type="predicted"/>
<dbReference type="PANTHER" id="PTHR14365:SF1">
    <property type="entry name" value="APOPTOSIS REGULATORY PROTEIN SIVA"/>
    <property type="match status" value="1"/>
</dbReference>
<dbReference type="GO" id="GO:0097191">
    <property type="term" value="P:extrinsic apoptotic signaling pathway"/>
    <property type="evidence" value="ECO:0007669"/>
    <property type="project" value="TreeGrafter"/>
</dbReference>
<dbReference type="PANTHER" id="PTHR14365">
    <property type="entry name" value="APOPTOSIS REGULATORY PROTEIN SIVA"/>
    <property type="match status" value="1"/>
</dbReference>
<keyword evidence="2" id="KW-1185">Reference proteome</keyword>
<sequence length="141" mass="15685">MPKRKSTFDELPFLSKMHIGVKEINMLSVNSTENMKKVYEKTHSLLFSGSANHCTGINGRASENLRNSIFEKPALPARKEASIGTKPCCFSQRRASCAFCDKAICSNCCRVCSLCSMEYCHLCSVLQYDAHEETAVCLSCL</sequence>
<reference evidence="1 2" key="1">
    <citation type="submission" date="2024-04" db="EMBL/GenBank/DDBJ databases">
        <authorList>
            <person name="Rising A."/>
            <person name="Reimegard J."/>
            <person name="Sonavane S."/>
            <person name="Akerstrom W."/>
            <person name="Nylinder S."/>
            <person name="Hedman E."/>
            <person name="Kallberg Y."/>
        </authorList>
    </citation>
    <scope>NUCLEOTIDE SEQUENCE [LARGE SCALE GENOMIC DNA]</scope>
</reference>
<comment type="caution">
    <text evidence="1">The sequence shown here is derived from an EMBL/GenBank/DDBJ whole genome shotgun (WGS) entry which is preliminary data.</text>
</comment>
<evidence type="ECO:0000313" key="2">
    <source>
        <dbReference type="Proteomes" id="UP001497382"/>
    </source>
</evidence>
<organism evidence="1 2">
    <name type="scientific">Larinioides sclopetarius</name>
    <dbReference type="NCBI Taxonomy" id="280406"/>
    <lineage>
        <taxon>Eukaryota</taxon>
        <taxon>Metazoa</taxon>
        <taxon>Ecdysozoa</taxon>
        <taxon>Arthropoda</taxon>
        <taxon>Chelicerata</taxon>
        <taxon>Arachnida</taxon>
        <taxon>Araneae</taxon>
        <taxon>Araneomorphae</taxon>
        <taxon>Entelegynae</taxon>
        <taxon>Araneoidea</taxon>
        <taxon>Araneidae</taxon>
        <taxon>Larinioides</taxon>
    </lineage>
</organism>
<dbReference type="AlphaFoldDB" id="A0AAV2B5L7"/>
<name>A0AAV2B5L7_9ARAC</name>
<dbReference type="Proteomes" id="UP001497382">
    <property type="component" value="Unassembled WGS sequence"/>
</dbReference>
<evidence type="ECO:0008006" key="3">
    <source>
        <dbReference type="Google" id="ProtNLM"/>
    </source>
</evidence>
<protein>
    <recommendedName>
        <fullName evidence="3">Apoptosis regulatory protein Siva</fullName>
    </recommendedName>
</protein>
<gene>
    <name evidence="1" type="ORF">LARSCL_LOCUS16531</name>
</gene>
<dbReference type="Pfam" id="PF05458">
    <property type="entry name" value="Siva"/>
    <property type="match status" value="1"/>
</dbReference>
<evidence type="ECO:0000313" key="1">
    <source>
        <dbReference type="EMBL" id="CAL1290508.1"/>
    </source>
</evidence>